<evidence type="ECO:0000259" key="1">
    <source>
        <dbReference type="Pfam" id="PF13354"/>
    </source>
</evidence>
<accession>A0A212UH56</accession>
<dbReference type="EMBL" id="FYEW01000003">
    <property type="protein sequence ID" value="SNC77526.1"/>
    <property type="molecule type" value="Genomic_DNA"/>
</dbReference>
<feature type="domain" description="Beta-lactamase class A catalytic" evidence="1">
    <location>
        <begin position="88"/>
        <end position="220"/>
    </location>
</feature>
<sequence>MQNCSTRTYTIGLFILGLICWSQQWPSASAQTRPSIPPPADSPLLDSLLHADPRLMPVVRRAADYELQIIYTQINRDAQNQPHFVQHNYRLNARQYFNPASLVKLPTAALALEKLNQLQKTGLSRRTPMATGVGHSCQTAAPYIVSPDSDRINTVGNYIKRMLLVSDNQAYNRLYEFLGQGPLNQRLQQLGYPDARNIRRFAPCDTGANRYTNPISFRDALTEVSVYEQPAAVNKLAYSFPLGRITKGRAFQSGGRIIQQPYDFTTANYLPLQNVTDILKSLLFPQAIPEAQRFQLTEHDYAFLRYYLRHTPHNSAYSCYLSSQYFDAYKKYLYYGRNAEVQAQPGLHIYNVVGMSHGYLSDVAYFIDETHQAEFMLSAVLYVNKDGVINDGKYEYTSVGLPFLAALGQQIYQFEATRPRAYHVNLQELLPTEKGK</sequence>
<organism evidence="2 3">
    <name type="scientific">Hymenobacter gelipurpurascens</name>
    <dbReference type="NCBI Taxonomy" id="89968"/>
    <lineage>
        <taxon>Bacteria</taxon>
        <taxon>Pseudomonadati</taxon>
        <taxon>Bacteroidota</taxon>
        <taxon>Cytophagia</taxon>
        <taxon>Cytophagales</taxon>
        <taxon>Hymenobacteraceae</taxon>
        <taxon>Hymenobacter</taxon>
    </lineage>
</organism>
<dbReference type="AlphaFoldDB" id="A0A212UH56"/>
<dbReference type="InterPro" id="IPR045155">
    <property type="entry name" value="Beta-lactam_cat"/>
</dbReference>
<name>A0A212UH56_9BACT</name>
<dbReference type="GO" id="GO:0030655">
    <property type="term" value="P:beta-lactam antibiotic catabolic process"/>
    <property type="evidence" value="ECO:0007669"/>
    <property type="project" value="InterPro"/>
</dbReference>
<dbReference type="InterPro" id="IPR012338">
    <property type="entry name" value="Beta-lactam/transpept-like"/>
</dbReference>
<dbReference type="Pfam" id="PF13354">
    <property type="entry name" value="Beta-lactamase2"/>
    <property type="match status" value="1"/>
</dbReference>
<proteinExistence type="predicted"/>
<reference evidence="3" key="1">
    <citation type="submission" date="2017-06" db="EMBL/GenBank/DDBJ databases">
        <authorList>
            <person name="Varghese N."/>
            <person name="Submissions S."/>
        </authorList>
    </citation>
    <scope>NUCLEOTIDE SEQUENCE [LARGE SCALE GENOMIC DNA]</scope>
    <source>
        <strain evidence="3">DSM 11116</strain>
    </source>
</reference>
<evidence type="ECO:0000313" key="3">
    <source>
        <dbReference type="Proteomes" id="UP000198131"/>
    </source>
</evidence>
<dbReference type="GO" id="GO:0008800">
    <property type="term" value="F:beta-lactamase activity"/>
    <property type="evidence" value="ECO:0007669"/>
    <property type="project" value="InterPro"/>
</dbReference>
<protein>
    <submittedName>
        <fullName evidence="2">Beta-lactamase enzyme family protein</fullName>
    </submittedName>
</protein>
<evidence type="ECO:0000313" key="2">
    <source>
        <dbReference type="EMBL" id="SNC77526.1"/>
    </source>
</evidence>
<keyword evidence="3" id="KW-1185">Reference proteome</keyword>
<gene>
    <name evidence="2" type="ORF">SAMN06265337_4111</name>
</gene>
<dbReference type="SUPFAM" id="SSF56601">
    <property type="entry name" value="beta-lactamase/transpeptidase-like"/>
    <property type="match status" value="1"/>
</dbReference>
<dbReference type="Proteomes" id="UP000198131">
    <property type="component" value="Unassembled WGS sequence"/>
</dbReference>
<dbReference type="Gene3D" id="3.40.710.10">
    <property type="entry name" value="DD-peptidase/beta-lactamase superfamily"/>
    <property type="match status" value="1"/>
</dbReference>